<comment type="caution">
    <text evidence="2">The sequence shown here is derived from an EMBL/GenBank/DDBJ whole genome shotgun (WGS) entry which is preliminary data.</text>
</comment>
<feature type="compositionally biased region" description="Acidic residues" evidence="1">
    <location>
        <begin position="148"/>
        <end position="164"/>
    </location>
</feature>
<reference evidence="2" key="1">
    <citation type="submission" date="2020-11" db="EMBL/GenBank/DDBJ databases">
        <authorList>
            <consortium name="DOE Joint Genome Institute"/>
            <person name="Ahrendt S."/>
            <person name="Riley R."/>
            <person name="Andreopoulos W."/>
            <person name="Labutti K."/>
            <person name="Pangilinan J."/>
            <person name="Ruiz-Duenas F.J."/>
            <person name="Barrasa J.M."/>
            <person name="Sanchez-Garcia M."/>
            <person name="Camarero S."/>
            <person name="Miyauchi S."/>
            <person name="Serrano A."/>
            <person name="Linde D."/>
            <person name="Babiker R."/>
            <person name="Drula E."/>
            <person name="Ayuso-Fernandez I."/>
            <person name="Pacheco R."/>
            <person name="Padilla G."/>
            <person name="Ferreira P."/>
            <person name="Barriuso J."/>
            <person name="Kellner H."/>
            <person name="Castanera R."/>
            <person name="Alfaro M."/>
            <person name="Ramirez L."/>
            <person name="Pisabarro A.G."/>
            <person name="Kuo A."/>
            <person name="Tritt A."/>
            <person name="Lipzen A."/>
            <person name="He G."/>
            <person name="Yan M."/>
            <person name="Ng V."/>
            <person name="Cullen D."/>
            <person name="Martin F."/>
            <person name="Rosso M.-N."/>
            <person name="Henrissat B."/>
            <person name="Hibbett D."/>
            <person name="Martinez A.T."/>
            <person name="Grigoriev I.V."/>
        </authorList>
    </citation>
    <scope>NUCLEOTIDE SEQUENCE</scope>
    <source>
        <strain evidence="2">CIRM-BRFM 674</strain>
    </source>
</reference>
<feature type="compositionally biased region" description="Low complexity" evidence="1">
    <location>
        <begin position="22"/>
        <end position="38"/>
    </location>
</feature>
<organism evidence="2 3">
    <name type="scientific">Pholiota conissans</name>
    <dbReference type="NCBI Taxonomy" id="109636"/>
    <lineage>
        <taxon>Eukaryota</taxon>
        <taxon>Fungi</taxon>
        <taxon>Dikarya</taxon>
        <taxon>Basidiomycota</taxon>
        <taxon>Agaricomycotina</taxon>
        <taxon>Agaricomycetes</taxon>
        <taxon>Agaricomycetidae</taxon>
        <taxon>Agaricales</taxon>
        <taxon>Agaricineae</taxon>
        <taxon>Strophariaceae</taxon>
        <taxon>Pholiota</taxon>
    </lineage>
</organism>
<feature type="region of interest" description="Disordered" evidence="1">
    <location>
        <begin position="334"/>
        <end position="362"/>
    </location>
</feature>
<feature type="compositionally biased region" description="Low complexity" evidence="1">
    <location>
        <begin position="190"/>
        <end position="203"/>
    </location>
</feature>
<keyword evidence="3" id="KW-1185">Reference proteome</keyword>
<dbReference type="EMBL" id="MU155250">
    <property type="protein sequence ID" value="KAF9477821.1"/>
    <property type="molecule type" value="Genomic_DNA"/>
</dbReference>
<sequence>MPAPAPAFLPVPGSVQGQGKLQSQSQFQSQSQSQFQFQGHALDPAGGPDRHHRPHVHPHPHLHSSAAGTGAYVHPLARVVSEDEEGGETPVQAKFAASTTAKFTTSASNKKFTTSTSNKFATSTSSASDMRVQLPTPPESGSSSGESVVDEEVGDAEEEGDDSESTARAGDGEVTPPAQQSKPKPDMWIDTDPTTPTTTTLARRPTRNHRPAPPPPSVPSPVRAALETLAMSPKDAAPPAMIVVDASAASAIPTTSIAAGVGASIVAAAAIVGASAVAAQPTPPSAFPAMKGSVGISEHLTNMEEARPARPRTVHVSDAQRRAPPMLGGSASVGAGGNGSGGVGGLHRTASQSTSALLRGSGGKAAAGVSELGEKSGNGTGKEKGYAHGLQAAWRKIAVWRGGREKGALRG</sequence>
<accession>A0A9P5YZ23</accession>
<dbReference type="AlphaFoldDB" id="A0A9P5YZ23"/>
<feature type="region of interest" description="Disordered" evidence="1">
    <location>
        <begin position="1"/>
        <end position="220"/>
    </location>
</feature>
<protein>
    <submittedName>
        <fullName evidence="2">Uncharacterized protein</fullName>
    </submittedName>
</protein>
<feature type="compositionally biased region" description="Basic residues" evidence="1">
    <location>
        <begin position="50"/>
        <end position="62"/>
    </location>
</feature>
<gene>
    <name evidence="2" type="ORF">BDN70DRAFT_880764</name>
</gene>
<evidence type="ECO:0000313" key="2">
    <source>
        <dbReference type="EMBL" id="KAF9477821.1"/>
    </source>
</evidence>
<name>A0A9P5YZ23_9AGAR</name>
<proteinExistence type="predicted"/>
<feature type="compositionally biased region" description="Low complexity" evidence="1">
    <location>
        <begin position="93"/>
        <end position="111"/>
    </location>
</feature>
<feature type="compositionally biased region" description="Polar residues" evidence="1">
    <location>
        <begin position="112"/>
        <end position="128"/>
    </location>
</feature>
<evidence type="ECO:0000313" key="3">
    <source>
        <dbReference type="Proteomes" id="UP000807469"/>
    </source>
</evidence>
<evidence type="ECO:0000256" key="1">
    <source>
        <dbReference type="SAM" id="MobiDB-lite"/>
    </source>
</evidence>
<feature type="compositionally biased region" description="Gly residues" evidence="1">
    <location>
        <begin position="334"/>
        <end position="345"/>
    </location>
</feature>
<dbReference type="Proteomes" id="UP000807469">
    <property type="component" value="Unassembled WGS sequence"/>
</dbReference>